<dbReference type="AlphaFoldDB" id="A0A125W4T4"/>
<sequence length="235" mass="26912">MVCCWGVMKKGEKIMSILKEHLKRNCDARMVGVLSLSIREAYRYLMELTERESIFQRAEMKKVWGHVRHGLVDVGLKQVLTSSAIPHEIADKASSRYVNGHTYLMIETKGAILTPAKVLSEASVPKKALFRNRGSLLNKQYNLFDKPEDLNEYYDANQPPFLLLTYGGSNHQLRFVRLGLPDIGVGRWIDQIDITQAPVLLKNPEEVRKDLHLTFTSTADELIRRGLENEREVDF</sequence>
<proteinExistence type="predicted"/>
<reference evidence="1 2" key="1">
    <citation type="submission" date="2010-07" db="EMBL/GenBank/DDBJ databases">
        <authorList>
            <person name="Sid Ahmed O."/>
        </authorList>
    </citation>
    <scope>NUCLEOTIDE SEQUENCE [LARGE SCALE GENOMIC DNA]</scope>
    <source>
        <strain evidence="1 2">TX4248</strain>
    </source>
</reference>
<gene>
    <name evidence="1" type="ORF">HMPREF9498_02123</name>
</gene>
<evidence type="ECO:0000313" key="2">
    <source>
        <dbReference type="Proteomes" id="UP000004846"/>
    </source>
</evidence>
<dbReference type="HOGENOM" id="CLU_122768_0_0_9"/>
<organism evidence="1 2">
    <name type="scientific">Enterococcus faecalis TX4248</name>
    <dbReference type="NCBI Taxonomy" id="749495"/>
    <lineage>
        <taxon>Bacteria</taxon>
        <taxon>Bacillati</taxon>
        <taxon>Bacillota</taxon>
        <taxon>Bacilli</taxon>
        <taxon>Lactobacillales</taxon>
        <taxon>Enterococcaceae</taxon>
        <taxon>Enterococcus</taxon>
    </lineage>
</organism>
<dbReference type="Proteomes" id="UP000004846">
    <property type="component" value="Unassembled WGS sequence"/>
</dbReference>
<protein>
    <submittedName>
        <fullName evidence="1">Uncharacterized protein</fullName>
    </submittedName>
</protein>
<accession>A0A125W4T4</accession>
<comment type="caution">
    <text evidence="1">The sequence shown here is derived from an EMBL/GenBank/DDBJ whole genome shotgun (WGS) entry which is preliminary data.</text>
</comment>
<name>A0A125W4T4_ENTFL</name>
<dbReference type="EMBL" id="AEBR01000068">
    <property type="protein sequence ID" value="EFM82273.1"/>
    <property type="molecule type" value="Genomic_DNA"/>
</dbReference>
<evidence type="ECO:0000313" key="1">
    <source>
        <dbReference type="EMBL" id="EFM82273.1"/>
    </source>
</evidence>